<evidence type="ECO:0000256" key="2">
    <source>
        <dbReference type="SAM" id="Phobius"/>
    </source>
</evidence>
<dbReference type="AlphaFoldDB" id="A0A2M4DHA3"/>
<keyword evidence="2" id="KW-0812">Transmembrane</keyword>
<keyword evidence="2" id="KW-1133">Transmembrane helix</keyword>
<proteinExistence type="predicted"/>
<sequence>MVTYRWPRGMPVPVLVLVRLLVVVVGGVPARPEKGLTIRRRRRFACSAVVTAALDLLLAVSSRASWTRSLDLLAPCYRPPAAPAATTPPTKREPLQLPQSQPLRAVRPRAELRGSREQR</sequence>
<feature type="transmembrane region" description="Helical" evidence="2">
    <location>
        <begin position="12"/>
        <end position="32"/>
    </location>
</feature>
<feature type="compositionally biased region" description="Basic and acidic residues" evidence="1">
    <location>
        <begin position="108"/>
        <end position="119"/>
    </location>
</feature>
<keyword evidence="2" id="KW-0472">Membrane</keyword>
<evidence type="ECO:0000313" key="3">
    <source>
        <dbReference type="EMBL" id="MBW76905.1"/>
    </source>
</evidence>
<organism evidence="3">
    <name type="scientific">Anopheles darlingi</name>
    <name type="common">Mosquito</name>
    <dbReference type="NCBI Taxonomy" id="43151"/>
    <lineage>
        <taxon>Eukaryota</taxon>
        <taxon>Metazoa</taxon>
        <taxon>Ecdysozoa</taxon>
        <taxon>Arthropoda</taxon>
        <taxon>Hexapoda</taxon>
        <taxon>Insecta</taxon>
        <taxon>Pterygota</taxon>
        <taxon>Neoptera</taxon>
        <taxon>Endopterygota</taxon>
        <taxon>Diptera</taxon>
        <taxon>Nematocera</taxon>
        <taxon>Culicoidea</taxon>
        <taxon>Culicidae</taxon>
        <taxon>Anophelinae</taxon>
        <taxon>Anopheles</taxon>
    </lineage>
</organism>
<feature type="region of interest" description="Disordered" evidence="1">
    <location>
        <begin position="81"/>
        <end position="119"/>
    </location>
</feature>
<reference evidence="3" key="1">
    <citation type="submission" date="2018-01" db="EMBL/GenBank/DDBJ databases">
        <title>An insight into the sialome of Amazonian anophelines.</title>
        <authorList>
            <person name="Ribeiro J.M."/>
            <person name="Scarpassa V."/>
            <person name="Calvo E."/>
        </authorList>
    </citation>
    <scope>NUCLEOTIDE SEQUENCE</scope>
</reference>
<dbReference type="EMBL" id="GGFL01012727">
    <property type="protein sequence ID" value="MBW76905.1"/>
    <property type="molecule type" value="Transcribed_RNA"/>
</dbReference>
<name>A0A2M4DHA3_ANODA</name>
<evidence type="ECO:0000256" key="1">
    <source>
        <dbReference type="SAM" id="MobiDB-lite"/>
    </source>
</evidence>
<protein>
    <submittedName>
        <fullName evidence="3">Putative secreted protein</fullName>
    </submittedName>
</protein>
<accession>A0A2M4DHA3</accession>